<comment type="caution">
    <text evidence="1">The sequence shown here is derived from an EMBL/GenBank/DDBJ whole genome shotgun (WGS) entry which is preliminary data.</text>
</comment>
<dbReference type="Proteomes" id="UP000005359">
    <property type="component" value="Unassembled WGS sequence"/>
</dbReference>
<dbReference type="PaxDb" id="411461-DORFOR_01960"/>
<dbReference type="AlphaFoldDB" id="B0G6H6"/>
<dbReference type="STRING" id="411461.DORFOR_01960"/>
<evidence type="ECO:0000313" key="2">
    <source>
        <dbReference type="Proteomes" id="UP000005359"/>
    </source>
</evidence>
<dbReference type="Pfam" id="PF19952">
    <property type="entry name" value="DUF6414"/>
    <property type="match status" value="1"/>
</dbReference>
<dbReference type="GeneID" id="92865315"/>
<dbReference type="InterPro" id="IPR045633">
    <property type="entry name" value="DUF6414"/>
</dbReference>
<dbReference type="EMBL" id="AAXA02000014">
    <property type="protein sequence ID" value="EDR46737.1"/>
    <property type="molecule type" value="Genomic_DNA"/>
</dbReference>
<protein>
    <submittedName>
        <fullName evidence="1">Uncharacterized protein</fullName>
    </submittedName>
</protein>
<dbReference type="RefSeq" id="WP_005333553.1">
    <property type="nucleotide sequence ID" value="NZ_AAXA02000014.1"/>
</dbReference>
<organism evidence="1 2">
    <name type="scientific">Dorea formicigenerans ATCC 27755</name>
    <dbReference type="NCBI Taxonomy" id="411461"/>
    <lineage>
        <taxon>Bacteria</taxon>
        <taxon>Bacillati</taxon>
        <taxon>Bacillota</taxon>
        <taxon>Clostridia</taxon>
        <taxon>Lachnospirales</taxon>
        <taxon>Lachnospiraceae</taxon>
        <taxon>Dorea</taxon>
    </lineage>
</organism>
<sequence>MRRFIYLDTDTLNSYIAQIYDGLVQTQETETQSSQATDKQSEYTSDLGADADLKVFGKGIEGKMDFTYRHLKETSNTELISDVQTKLLHDNAFEQLMNYLNKNEHLSNHNIGDFIEINDEFYIMDLDYYKKIFNDKKFLDFMKKNDRDKIQALLKIQQDIELEQEGANSNEIKKIYTNLAKSKCAESDKGYDDTKDIIEMLCTLVPYRRTLCIADNMVVLNDKYMRDSIDMTSFKFGGKIKVLGYITNKITTDTNDSTNISPLAQVGIGLNQIMLSFFGQQSSLNIVHPIAIYYE</sequence>
<proteinExistence type="predicted"/>
<name>B0G6H6_9FIRM</name>
<reference evidence="1 2" key="1">
    <citation type="submission" date="2007-10" db="EMBL/GenBank/DDBJ databases">
        <title>Draft genome sequence of Dorea formicigenerans(ATCC 27755).</title>
        <authorList>
            <person name="Sudarsanam P."/>
            <person name="Ley R."/>
            <person name="Guruge J."/>
            <person name="Turnbaugh P.J."/>
            <person name="Mahowald M."/>
            <person name="Liep D."/>
            <person name="Gordon J."/>
        </authorList>
    </citation>
    <scope>NUCLEOTIDE SEQUENCE [LARGE SCALE GENOMIC DNA]</scope>
    <source>
        <strain evidence="1 2">ATCC 27755</strain>
    </source>
</reference>
<accession>B0G6H6</accession>
<evidence type="ECO:0000313" key="1">
    <source>
        <dbReference type="EMBL" id="EDR46737.1"/>
    </source>
</evidence>
<reference evidence="1 2" key="2">
    <citation type="submission" date="2007-10" db="EMBL/GenBank/DDBJ databases">
        <authorList>
            <person name="Fulton L."/>
            <person name="Clifton S."/>
            <person name="Fulton B."/>
            <person name="Xu J."/>
            <person name="Minx P."/>
            <person name="Pepin K.H."/>
            <person name="Johnson M."/>
            <person name="Thiruvilangam P."/>
            <person name="Bhonagiri V."/>
            <person name="Nash W.E."/>
            <person name="Wang C."/>
            <person name="Mardis E.R."/>
            <person name="Wilson R.K."/>
        </authorList>
    </citation>
    <scope>NUCLEOTIDE SEQUENCE [LARGE SCALE GENOMIC DNA]</scope>
    <source>
        <strain evidence="1 2">ATCC 27755</strain>
    </source>
</reference>
<gene>
    <name evidence="1" type="ORF">DORFOR_01960</name>
</gene>
<dbReference type="eggNOG" id="ENOG503352F">
    <property type="taxonomic scope" value="Bacteria"/>
</dbReference>